<proteinExistence type="predicted"/>
<reference evidence="1" key="1">
    <citation type="journal article" date="2012" name="PLoS ONE">
        <title>Gene sets for utilization of primary and secondary nutrition supplies in the distal gut of endangered iberian lynx.</title>
        <authorList>
            <person name="Alcaide M."/>
            <person name="Messina E."/>
            <person name="Richter M."/>
            <person name="Bargiela R."/>
            <person name="Peplies J."/>
            <person name="Huws S.A."/>
            <person name="Newbold C.J."/>
            <person name="Golyshin P.N."/>
            <person name="Simon M.A."/>
            <person name="Lopez G."/>
            <person name="Yakimov M.M."/>
            <person name="Ferrer M."/>
        </authorList>
    </citation>
    <scope>NUCLEOTIDE SEQUENCE</scope>
</reference>
<dbReference type="EMBL" id="AMCI01001472">
    <property type="protein sequence ID" value="EJX05426.1"/>
    <property type="molecule type" value="Genomic_DNA"/>
</dbReference>
<organism evidence="1">
    <name type="scientific">gut metagenome</name>
    <dbReference type="NCBI Taxonomy" id="749906"/>
    <lineage>
        <taxon>unclassified sequences</taxon>
        <taxon>metagenomes</taxon>
        <taxon>organismal metagenomes</taxon>
    </lineage>
</organism>
<protein>
    <submittedName>
        <fullName evidence="1">Uncharacterized protein</fullName>
    </submittedName>
</protein>
<evidence type="ECO:0000313" key="1">
    <source>
        <dbReference type="EMBL" id="EJX05426.1"/>
    </source>
</evidence>
<dbReference type="AlphaFoldDB" id="J9CYS6"/>
<sequence length="42" mass="4812">MNLSGWYISKYFRMVLICTLLGGISLKTYSPYLSACLWAVFT</sequence>
<comment type="caution">
    <text evidence="1">The sequence shown here is derived from an EMBL/GenBank/DDBJ whole genome shotgun (WGS) entry which is preliminary data.</text>
</comment>
<name>J9CYS6_9ZZZZ</name>
<accession>J9CYS6</accession>
<gene>
    <name evidence="1" type="ORF">EVA_06464</name>
</gene>